<organism evidence="1 2">
    <name type="scientific">Clostridium tetanomorphum</name>
    <dbReference type="NCBI Taxonomy" id="1553"/>
    <lineage>
        <taxon>Bacteria</taxon>
        <taxon>Bacillati</taxon>
        <taxon>Bacillota</taxon>
        <taxon>Clostridia</taxon>
        <taxon>Eubacteriales</taxon>
        <taxon>Clostridiaceae</taxon>
        <taxon>Clostridium</taxon>
    </lineage>
</organism>
<dbReference type="InterPro" id="IPR018775">
    <property type="entry name" value="RlaP"/>
</dbReference>
<dbReference type="PANTHER" id="PTHR34817:SF1">
    <property type="entry name" value="NUCLEOTIDYLTRANSFERASE"/>
    <property type="match status" value="1"/>
</dbReference>
<dbReference type="RefSeq" id="WP_173680211.1">
    <property type="nucleotide sequence ID" value="NZ_JAAZWO010000003.1"/>
</dbReference>
<comment type="caution">
    <text evidence="1">The sequence shown here is derived from an EMBL/GenBank/DDBJ whole genome shotgun (WGS) entry which is preliminary data.</text>
</comment>
<evidence type="ECO:0000313" key="1">
    <source>
        <dbReference type="EMBL" id="MBC2396837.1"/>
    </source>
</evidence>
<gene>
    <name evidence="1" type="ORF">HGG79_03445</name>
</gene>
<dbReference type="AlphaFoldDB" id="A0A923IZC1"/>
<proteinExistence type="predicted"/>
<dbReference type="Proteomes" id="UP000563151">
    <property type="component" value="Unassembled WGS sequence"/>
</dbReference>
<dbReference type="PANTHER" id="PTHR34817">
    <property type="entry name" value="NUCLEOTIDYLTRANSFERASE"/>
    <property type="match status" value="1"/>
</dbReference>
<dbReference type="EMBL" id="JAAZWO010000003">
    <property type="protein sequence ID" value="MBC2396837.1"/>
    <property type="molecule type" value="Genomic_DNA"/>
</dbReference>
<accession>A0A923IZC1</accession>
<evidence type="ECO:0000313" key="2">
    <source>
        <dbReference type="Proteomes" id="UP000563151"/>
    </source>
</evidence>
<sequence>MDIVKIKEKLNSNEYDFLRNNYNLNNNIILLTLGGSYSYGLNSENSDLDIRGIACNTKEEILTMKCRDKPYEDIETDTVIYTLSQIIDLLCNCNPNTIEILGCKEEHYFILKKEGKLLKDNADVFLSQKAISSFSGYANSQLRRLENALARDSYSKQEKEKHILETINSMFLKLSDRFKDIKEGSKLQLYIDKSEKEAYEEEIFMDIILNKYPLRDFKNIYSDIFNIINDYDKLNHRNNKKDKPHLNKHISHLFRLYIMGTEILEGKGINTYREEDRQFLLDLKNGKYVTKKANGEDDYSFVFELLNPYIKRFNYAKENTDLPENPDINKVNDLVMEINRSVLKGDE</sequence>
<name>A0A923IZC1_CLOTT</name>
<keyword evidence="2" id="KW-1185">Reference proteome</keyword>
<dbReference type="Pfam" id="PF10127">
    <property type="entry name" value="RlaP"/>
    <property type="match status" value="1"/>
</dbReference>
<reference evidence="1 2" key="1">
    <citation type="submission" date="2020-04" db="EMBL/GenBank/DDBJ databases">
        <title>Genomic insights into acetone-butanol-ethanol (ABE) fermentation by sequencing solventogenic clostridia strains.</title>
        <authorList>
            <person name="Brown S."/>
        </authorList>
    </citation>
    <scope>NUCLEOTIDE SEQUENCE [LARGE SCALE GENOMIC DNA]</scope>
    <source>
        <strain evidence="1 2">DJ011</strain>
    </source>
</reference>
<protein>
    <submittedName>
        <fullName evidence="1">Nucleotidyltransferase</fullName>
    </submittedName>
</protein>